<reference evidence="7" key="1">
    <citation type="submission" date="2019-06" db="EMBL/GenBank/DDBJ databases">
        <authorList>
            <person name="Zheng W."/>
        </authorList>
    </citation>
    <scope>NUCLEOTIDE SEQUENCE</scope>
    <source>
        <strain evidence="7">QDHG01</strain>
    </source>
</reference>
<evidence type="ECO:0000313" key="8">
    <source>
        <dbReference type="Proteomes" id="UP000785679"/>
    </source>
</evidence>
<comment type="caution">
    <text evidence="7">The sequence shown here is derived from an EMBL/GenBank/DDBJ whole genome shotgun (WGS) entry which is preliminary data.</text>
</comment>
<protein>
    <recommendedName>
        <fullName evidence="6">ER membrane protein complex subunit 7 beta-sandwich domain-containing protein</fullName>
    </recommendedName>
</protein>
<feature type="domain" description="ER membrane protein complex subunit 7 beta-sandwich" evidence="6">
    <location>
        <begin position="20"/>
        <end position="107"/>
    </location>
</feature>
<evidence type="ECO:0000256" key="5">
    <source>
        <dbReference type="ARBA" id="ARBA00023136"/>
    </source>
</evidence>
<gene>
    <name evidence="7" type="ORF">FGO68_gene4046</name>
</gene>
<dbReference type="AlphaFoldDB" id="A0A8J8T4V5"/>
<sequence length="143" mass="16737">MLGSIPASWITWDRSIYVEKAGVYKLEVENLNYHFEPVVVEIPTEQQQAESSSKKLPIRAYLYSIKSGKDQRLAYPLQLEPTLKIQYFEIEQPFNPLSYLKNPMVLMVGVTGILMFMMKRMPKQELEQMQEMQKDQMPQCAQQ</sequence>
<dbReference type="InterPro" id="IPR019008">
    <property type="entry name" value="Beta_sandwich_EMC7"/>
</dbReference>
<comment type="subcellular location">
    <subcellularLocation>
        <location evidence="1">Membrane</location>
        <topology evidence="1">Single-pass membrane protein</topology>
    </subcellularLocation>
</comment>
<evidence type="ECO:0000256" key="1">
    <source>
        <dbReference type="ARBA" id="ARBA00004167"/>
    </source>
</evidence>
<dbReference type="Pfam" id="PF09430">
    <property type="entry name" value="EMC7_beta-sandw"/>
    <property type="match status" value="1"/>
</dbReference>
<dbReference type="OrthoDB" id="27095at2759"/>
<evidence type="ECO:0000256" key="2">
    <source>
        <dbReference type="ARBA" id="ARBA00022692"/>
    </source>
</evidence>
<evidence type="ECO:0000256" key="3">
    <source>
        <dbReference type="ARBA" id="ARBA00022729"/>
    </source>
</evidence>
<dbReference type="EMBL" id="RRYP01006067">
    <property type="protein sequence ID" value="TNV81498.1"/>
    <property type="molecule type" value="Genomic_DNA"/>
</dbReference>
<accession>A0A8J8T4V5</accession>
<keyword evidence="8" id="KW-1185">Reference proteome</keyword>
<keyword evidence="5" id="KW-0472">Membrane</keyword>
<dbReference type="GO" id="GO:0072546">
    <property type="term" value="C:EMC complex"/>
    <property type="evidence" value="ECO:0007669"/>
    <property type="project" value="TreeGrafter"/>
</dbReference>
<keyword evidence="2" id="KW-0812">Transmembrane</keyword>
<dbReference type="Proteomes" id="UP000785679">
    <property type="component" value="Unassembled WGS sequence"/>
</dbReference>
<keyword evidence="3" id="KW-0732">Signal</keyword>
<keyword evidence="4" id="KW-1133">Transmembrane helix</keyword>
<dbReference type="InterPro" id="IPR039163">
    <property type="entry name" value="EMC7"/>
</dbReference>
<proteinExistence type="predicted"/>
<evidence type="ECO:0000259" key="6">
    <source>
        <dbReference type="Pfam" id="PF09430"/>
    </source>
</evidence>
<dbReference type="PANTHER" id="PTHR13605:SF4">
    <property type="entry name" value="ER MEMBRANE PROTEIN COMPLEX SUBUNIT 7"/>
    <property type="match status" value="1"/>
</dbReference>
<dbReference type="PANTHER" id="PTHR13605">
    <property type="entry name" value="ER MEMBRANE PROTEIN COMPLEX SUBUNIT 7"/>
    <property type="match status" value="1"/>
</dbReference>
<evidence type="ECO:0000313" key="7">
    <source>
        <dbReference type="EMBL" id="TNV81498.1"/>
    </source>
</evidence>
<name>A0A8J8T4V5_HALGN</name>
<evidence type="ECO:0000256" key="4">
    <source>
        <dbReference type="ARBA" id="ARBA00022989"/>
    </source>
</evidence>
<organism evidence="7 8">
    <name type="scientific">Halteria grandinella</name>
    <dbReference type="NCBI Taxonomy" id="5974"/>
    <lineage>
        <taxon>Eukaryota</taxon>
        <taxon>Sar</taxon>
        <taxon>Alveolata</taxon>
        <taxon>Ciliophora</taxon>
        <taxon>Intramacronucleata</taxon>
        <taxon>Spirotrichea</taxon>
        <taxon>Stichotrichia</taxon>
        <taxon>Sporadotrichida</taxon>
        <taxon>Halteriidae</taxon>
        <taxon>Halteria</taxon>
    </lineage>
</organism>